<keyword evidence="2" id="KW-0695">RNA-directed DNA polymerase</keyword>
<evidence type="ECO:0000313" key="2">
    <source>
        <dbReference type="EMBL" id="GJT04788.1"/>
    </source>
</evidence>
<dbReference type="GO" id="GO:0003964">
    <property type="term" value="F:RNA-directed DNA polymerase activity"/>
    <property type="evidence" value="ECO:0007669"/>
    <property type="project" value="UniProtKB-KW"/>
</dbReference>
<name>A0ABQ5AU81_9ASTR</name>
<evidence type="ECO:0000313" key="3">
    <source>
        <dbReference type="Proteomes" id="UP001151760"/>
    </source>
</evidence>
<dbReference type="SUPFAM" id="SSF56672">
    <property type="entry name" value="DNA/RNA polymerases"/>
    <property type="match status" value="1"/>
</dbReference>
<dbReference type="PANTHER" id="PTHR15503">
    <property type="entry name" value="LDOC1 RELATED"/>
    <property type="match status" value="1"/>
</dbReference>
<protein>
    <submittedName>
        <fullName evidence="2">Reverse transcriptase domain-containing protein</fullName>
    </submittedName>
</protein>
<reference evidence="2" key="2">
    <citation type="submission" date="2022-01" db="EMBL/GenBank/DDBJ databases">
        <authorList>
            <person name="Yamashiro T."/>
            <person name="Shiraishi A."/>
            <person name="Satake H."/>
            <person name="Nakayama K."/>
        </authorList>
    </citation>
    <scope>NUCLEOTIDE SEQUENCE</scope>
</reference>
<dbReference type="InterPro" id="IPR043502">
    <property type="entry name" value="DNA/RNA_pol_sf"/>
</dbReference>
<organism evidence="2 3">
    <name type="scientific">Tanacetum coccineum</name>
    <dbReference type="NCBI Taxonomy" id="301880"/>
    <lineage>
        <taxon>Eukaryota</taxon>
        <taxon>Viridiplantae</taxon>
        <taxon>Streptophyta</taxon>
        <taxon>Embryophyta</taxon>
        <taxon>Tracheophyta</taxon>
        <taxon>Spermatophyta</taxon>
        <taxon>Magnoliopsida</taxon>
        <taxon>eudicotyledons</taxon>
        <taxon>Gunneridae</taxon>
        <taxon>Pentapetalae</taxon>
        <taxon>asterids</taxon>
        <taxon>campanulids</taxon>
        <taxon>Asterales</taxon>
        <taxon>Asteraceae</taxon>
        <taxon>Asteroideae</taxon>
        <taxon>Anthemideae</taxon>
        <taxon>Anthemidinae</taxon>
        <taxon>Tanacetum</taxon>
    </lineage>
</organism>
<feature type="compositionally biased region" description="Basic and acidic residues" evidence="1">
    <location>
        <begin position="23"/>
        <end position="41"/>
    </location>
</feature>
<comment type="caution">
    <text evidence="2">The sequence shown here is derived from an EMBL/GenBank/DDBJ whole genome shotgun (WGS) entry which is preliminary data.</text>
</comment>
<feature type="compositionally biased region" description="Polar residues" evidence="1">
    <location>
        <begin position="297"/>
        <end position="306"/>
    </location>
</feature>
<evidence type="ECO:0000256" key="1">
    <source>
        <dbReference type="SAM" id="MobiDB-lite"/>
    </source>
</evidence>
<feature type="region of interest" description="Disordered" evidence="1">
    <location>
        <begin position="296"/>
        <end position="320"/>
    </location>
</feature>
<dbReference type="EMBL" id="BQNB010012535">
    <property type="protein sequence ID" value="GJT04788.1"/>
    <property type="molecule type" value="Genomic_DNA"/>
</dbReference>
<dbReference type="Gene3D" id="3.10.10.10">
    <property type="entry name" value="HIV Type 1 Reverse Transcriptase, subunit A, domain 1"/>
    <property type="match status" value="1"/>
</dbReference>
<accession>A0ABQ5AU81</accession>
<keyword evidence="3" id="KW-1185">Reference proteome</keyword>
<gene>
    <name evidence="2" type="ORF">Tco_0839250</name>
</gene>
<keyword evidence="2" id="KW-0548">Nucleotidyltransferase</keyword>
<dbReference type="InterPro" id="IPR021109">
    <property type="entry name" value="Peptidase_aspartic_dom_sf"/>
</dbReference>
<reference evidence="2" key="1">
    <citation type="journal article" date="2022" name="Int. J. Mol. Sci.">
        <title>Draft Genome of Tanacetum Coccineum: Genomic Comparison of Closely Related Tanacetum-Family Plants.</title>
        <authorList>
            <person name="Yamashiro T."/>
            <person name="Shiraishi A."/>
            <person name="Nakayama K."/>
            <person name="Satake H."/>
        </authorList>
    </citation>
    <scope>NUCLEOTIDE SEQUENCE</scope>
</reference>
<dbReference type="PANTHER" id="PTHR15503:SF45">
    <property type="entry name" value="RNA-DIRECTED DNA POLYMERASE HOMOLOG"/>
    <property type="match status" value="1"/>
</dbReference>
<proteinExistence type="predicted"/>
<dbReference type="InterPro" id="IPR032567">
    <property type="entry name" value="RTL1-rel"/>
</dbReference>
<sequence>MKATMAWRCRAFDGFDYHGERNSPDHVDDVPVVKPNQHDDVPVVEDTDEPEDETVPASVYEDIDSLFRVGLLLFEHCCLETAHALVEKKWKAKDKYYGKLIMDLGNEVHSSVEQGMNAEEKAECKKLKKELEEARIMPPKSAPLTQAAIRRMINESVDVAIAAKGQDVAPAVHECTFVGFMKCRPTVFHEGKKVKFVAATLQGPTLTWLNAKVATLGLETVNQMPWTEMKQLMTVEFCLIEEVQRMEHKLWNLKGEITSSKPTNLNEVVRMAHKLMEQKSQARDERILEGKKRKWESFQSGNSSGHTRNRCPRKVKQDETREVRGRAYAIKDAKPQVNLIFEIDLMPIGLGTFDIIIGMDWLVKHDVVIVYGDKVVRIPYRNKTLIIESDKGVSRLKVIYCIKARKYVERGCHLFLAHVTEKKSKEKRLEDVPAIRDFPEVFPDDLPGLPLPRQVEFWIDLVPGTAPVSRAPYRLAPSEMRELSIQLQELLEKGFICSSSSP</sequence>
<keyword evidence="2" id="KW-0808">Transferase</keyword>
<dbReference type="Gene3D" id="2.40.70.10">
    <property type="entry name" value="Acid Proteases"/>
    <property type="match status" value="1"/>
</dbReference>
<feature type="compositionally biased region" description="Acidic residues" evidence="1">
    <location>
        <begin position="42"/>
        <end position="53"/>
    </location>
</feature>
<dbReference type="Proteomes" id="UP001151760">
    <property type="component" value="Unassembled WGS sequence"/>
</dbReference>
<feature type="region of interest" description="Disordered" evidence="1">
    <location>
        <begin position="23"/>
        <end position="53"/>
    </location>
</feature>